<name>A0A2T6C8T1_9BACL</name>
<comment type="caution">
    <text evidence="2">The sequence shown here is derived from an EMBL/GenBank/DDBJ whole genome shotgun (WGS) entry which is preliminary data.</text>
</comment>
<evidence type="ECO:0000313" key="2">
    <source>
        <dbReference type="EMBL" id="PTX64727.1"/>
    </source>
</evidence>
<evidence type="ECO:0000313" key="3">
    <source>
        <dbReference type="Proteomes" id="UP000244240"/>
    </source>
</evidence>
<proteinExistence type="predicted"/>
<evidence type="ECO:0000256" key="1">
    <source>
        <dbReference type="SAM" id="MobiDB-lite"/>
    </source>
</evidence>
<dbReference type="Proteomes" id="UP000244240">
    <property type="component" value="Unassembled WGS sequence"/>
</dbReference>
<feature type="region of interest" description="Disordered" evidence="1">
    <location>
        <begin position="1"/>
        <end position="26"/>
    </location>
</feature>
<feature type="compositionally biased region" description="Polar residues" evidence="1">
    <location>
        <begin position="9"/>
        <end position="19"/>
    </location>
</feature>
<keyword evidence="3" id="KW-1185">Reference proteome</keyword>
<sequence>MTDMKLGEQTPNLSLTSVTGDPMNLDEQRRQNGHWQLLLFFRGAW</sequence>
<dbReference type="InterPro" id="IPR036249">
    <property type="entry name" value="Thioredoxin-like_sf"/>
</dbReference>
<dbReference type="EMBL" id="QBKR01000002">
    <property type="protein sequence ID" value="PTX64727.1"/>
    <property type="molecule type" value="Genomic_DNA"/>
</dbReference>
<evidence type="ECO:0008006" key="4">
    <source>
        <dbReference type="Google" id="ProtNLM"/>
    </source>
</evidence>
<reference evidence="2 3" key="1">
    <citation type="submission" date="2018-04" db="EMBL/GenBank/DDBJ databases">
        <title>Genomic Encyclopedia of Archaeal and Bacterial Type Strains, Phase II (KMG-II): from individual species to whole genera.</title>
        <authorList>
            <person name="Goeker M."/>
        </authorList>
    </citation>
    <scope>NUCLEOTIDE SEQUENCE [LARGE SCALE GENOMIC DNA]</scope>
    <source>
        <strain evidence="2 3">DSM 45787</strain>
    </source>
</reference>
<accession>A0A2T6C8T1</accession>
<organism evidence="2 3">
    <name type="scientific">Melghirimyces profundicolus</name>
    <dbReference type="NCBI Taxonomy" id="1242148"/>
    <lineage>
        <taxon>Bacteria</taxon>
        <taxon>Bacillati</taxon>
        <taxon>Bacillota</taxon>
        <taxon>Bacilli</taxon>
        <taxon>Bacillales</taxon>
        <taxon>Thermoactinomycetaceae</taxon>
        <taxon>Melghirimyces</taxon>
    </lineage>
</organism>
<dbReference type="RefSeq" id="WP_170109451.1">
    <property type="nucleotide sequence ID" value="NZ_QBKR01000002.1"/>
</dbReference>
<gene>
    <name evidence="2" type="ORF">C8P63_102222</name>
</gene>
<dbReference type="AlphaFoldDB" id="A0A2T6C8T1"/>
<dbReference type="SUPFAM" id="SSF52833">
    <property type="entry name" value="Thioredoxin-like"/>
    <property type="match status" value="1"/>
</dbReference>
<protein>
    <recommendedName>
        <fullName evidence="4">AhpC/TSA family protein</fullName>
    </recommendedName>
</protein>